<evidence type="ECO:0000313" key="4">
    <source>
        <dbReference type="Proteomes" id="UP000504634"/>
    </source>
</evidence>
<dbReference type="InterPro" id="IPR045323">
    <property type="entry name" value="CCDC34"/>
</dbReference>
<dbReference type="GeneID" id="115628563"/>
<accession>A0A6J2U0F6</accession>
<name>A0A6J2U0F6_DROLE</name>
<dbReference type="OrthoDB" id="6591885at2759"/>
<dbReference type="PANTHER" id="PTHR23247:SF2">
    <property type="entry name" value="COILED-COIL DOMAIN-CONTAINING PROTEIN 34"/>
    <property type="match status" value="1"/>
</dbReference>
<feature type="coiled-coil region" evidence="1">
    <location>
        <begin position="250"/>
        <end position="282"/>
    </location>
</feature>
<reference evidence="5" key="1">
    <citation type="submission" date="2025-08" db="UniProtKB">
        <authorList>
            <consortium name="RefSeq"/>
        </authorList>
    </citation>
    <scope>IDENTIFICATION</scope>
    <source>
        <strain evidence="5">11010-0011.00</strain>
        <tissue evidence="5">Whole body</tissue>
    </source>
</reference>
<dbReference type="Proteomes" id="UP000504634">
    <property type="component" value="Unplaced"/>
</dbReference>
<dbReference type="RefSeq" id="XP_030380587.1">
    <property type="nucleotide sequence ID" value="XM_030524727.1"/>
</dbReference>
<keyword evidence="4" id="KW-1185">Reference proteome</keyword>
<organism evidence="4 5">
    <name type="scientific">Drosophila lebanonensis</name>
    <name type="common">Fruit fly</name>
    <name type="synonym">Scaptodrosophila lebanonensis</name>
    <dbReference type="NCBI Taxonomy" id="7225"/>
    <lineage>
        <taxon>Eukaryota</taxon>
        <taxon>Metazoa</taxon>
        <taxon>Ecdysozoa</taxon>
        <taxon>Arthropoda</taxon>
        <taxon>Hexapoda</taxon>
        <taxon>Insecta</taxon>
        <taxon>Pterygota</taxon>
        <taxon>Neoptera</taxon>
        <taxon>Endopterygota</taxon>
        <taxon>Diptera</taxon>
        <taxon>Brachycera</taxon>
        <taxon>Muscomorpha</taxon>
        <taxon>Ephydroidea</taxon>
        <taxon>Drosophilidae</taxon>
        <taxon>Scaptodrosophila</taxon>
    </lineage>
</organism>
<dbReference type="AlphaFoldDB" id="A0A6J2U0F6"/>
<evidence type="ECO:0000313" key="5">
    <source>
        <dbReference type="RefSeq" id="XP_030380587.1"/>
    </source>
</evidence>
<dbReference type="Pfam" id="PF13904">
    <property type="entry name" value="CCDC34"/>
    <property type="match status" value="1"/>
</dbReference>
<keyword evidence="1" id="KW-0175">Coiled coil</keyword>
<feature type="domain" description="Coiled-coil" evidence="3">
    <location>
        <begin position="241"/>
        <end position="397"/>
    </location>
</feature>
<evidence type="ECO:0000259" key="3">
    <source>
        <dbReference type="Pfam" id="PF13904"/>
    </source>
</evidence>
<feature type="compositionally biased region" description="Acidic residues" evidence="2">
    <location>
        <begin position="180"/>
        <end position="200"/>
    </location>
</feature>
<protein>
    <submittedName>
        <fullName evidence="5">Coiled-coil domain-containing protein 34</fullName>
    </submittedName>
</protein>
<dbReference type="InterPro" id="IPR025259">
    <property type="entry name" value="CCDC34/181"/>
</dbReference>
<proteinExistence type="predicted"/>
<feature type="region of interest" description="Disordered" evidence="2">
    <location>
        <begin position="164"/>
        <end position="207"/>
    </location>
</feature>
<gene>
    <name evidence="5" type="primary">LOC115628563</name>
</gene>
<evidence type="ECO:0000256" key="2">
    <source>
        <dbReference type="SAM" id="MobiDB-lite"/>
    </source>
</evidence>
<sequence length="400" mass="45781">MAFLGRMNSQGELIEREVLLGSPTKCQRLPQMSPLEGGMDYEPDTETLRTYVKTYDSDCSTLRCHTPISGLESSGSSTVRFVASSASSTELSSVAETYTSTLRCASPISSGALSSAPETETETETLRYAPQEEDSMHSSASSVNNLVEQCEIRAGAQLDKGSTISMCSWDPMYDDMKPNEEEEGDEEYEDEEAEGEEEESQSYSMPTEIDSTSYIVPPLELQSVSGSLSYEEVMKLERSSSEAYENWLTAKERQRQYKQHTERLAREQMEQENLRRQELAAQRFQQWCAQKARQAAKNDAKKDQGFYKDEINGLDTIRCVHAWELRKLKEEERRRELLQRQALKKQQQHQQRKLKAQHAWEQWMKNVDQRPKPVPLNQGLESLRGTVSKIFINPNHWVTE</sequence>
<evidence type="ECO:0000256" key="1">
    <source>
        <dbReference type="SAM" id="Coils"/>
    </source>
</evidence>
<dbReference type="PANTHER" id="PTHR23247">
    <property type="entry name" value="NY-REN-41 ANTIGEN L15 -RELATED"/>
    <property type="match status" value="1"/>
</dbReference>